<dbReference type="InterPro" id="IPR049026">
    <property type="entry name" value="Gp6-like_N"/>
</dbReference>
<gene>
    <name evidence="2" type="ORF">METZ01_LOCUS59080</name>
</gene>
<dbReference type="AlphaFoldDB" id="A0A381SQF5"/>
<sequence>MSTEKLDVTDLDFDQIKDNLKSFLGNQTVFSGYDFTASGLNTILNVLAYNTHYNSFYLNMIANEMYLGSASIRNSVASKAAMLNYTPRSHVGASATINVTVVPTGDPSFITCDKFTKFSSTIGGKQYVFSTLQAFQIDKNLAGAYVKQMDVREGVPSVYTFTKDTSDKEQRFVLPNSNVDISTAEVTVKVSPSDATSYAYEKAGDFTAISGTANIYFTSEVSNGRYEIQFGDGSIGRALTHGNQVQIRALVCNGEGPNGASTFKALDAVGGFDNISISTSTAAYGGAERESIESVKFNAPKTFSSQRRAVTVEDYKALIFANFPDAESIQSWGGETSATPVYGKVYIAIKPKGAEFLTTAQRKTVIALLSDRKMVAIEPVITDPIIYKVQPTVTVKYDSAATTGSSSAIAAKVKTTIQNYNSTDLRLFDTNFKFSKLLTKIDKSDDSIKNSLMTLKIYTSFIPSLLTAVTYRFYFNNAIAHPFDGYLGAISSSSFTYRDTAGTLYDACKMEDYNGLIRVYRMEGTIKTIIRNNIGSIDYTTGQVILVAFAPQAITNNIVHIYFEPVEEDMIPVRELIFQILDSDITVNVTDV</sequence>
<name>A0A381SQF5_9ZZZZ</name>
<dbReference type="Gene3D" id="3.30.300.200">
    <property type="match status" value="1"/>
</dbReference>
<organism evidence="2">
    <name type="scientific">marine metagenome</name>
    <dbReference type="NCBI Taxonomy" id="408172"/>
    <lineage>
        <taxon>unclassified sequences</taxon>
        <taxon>metagenomes</taxon>
        <taxon>ecological metagenomes</taxon>
    </lineage>
</organism>
<reference evidence="2" key="1">
    <citation type="submission" date="2018-05" db="EMBL/GenBank/DDBJ databases">
        <authorList>
            <person name="Lanie J.A."/>
            <person name="Ng W.-L."/>
            <person name="Kazmierczak K.M."/>
            <person name="Andrzejewski T.M."/>
            <person name="Davidsen T.M."/>
            <person name="Wayne K.J."/>
            <person name="Tettelin H."/>
            <person name="Glass J.I."/>
            <person name="Rusch D."/>
            <person name="Podicherti R."/>
            <person name="Tsui H.-C.T."/>
            <person name="Winkler M.E."/>
        </authorList>
    </citation>
    <scope>NUCLEOTIDE SEQUENCE</scope>
</reference>
<protein>
    <recommendedName>
        <fullName evidence="1">Baseplate wedge protein gp6-like N-terminal helical domain-containing protein</fullName>
    </recommendedName>
</protein>
<evidence type="ECO:0000259" key="1">
    <source>
        <dbReference type="Pfam" id="PF21379"/>
    </source>
</evidence>
<feature type="domain" description="Baseplate wedge protein gp6-like N-terminal helical" evidence="1">
    <location>
        <begin position="13"/>
        <end position="80"/>
    </location>
</feature>
<feature type="non-terminal residue" evidence="2">
    <location>
        <position position="592"/>
    </location>
</feature>
<accession>A0A381SQF5</accession>
<dbReference type="EMBL" id="UINC01003426">
    <property type="protein sequence ID" value="SVA06226.1"/>
    <property type="molecule type" value="Genomic_DNA"/>
</dbReference>
<evidence type="ECO:0000313" key="2">
    <source>
        <dbReference type="EMBL" id="SVA06226.1"/>
    </source>
</evidence>
<dbReference type="Pfam" id="PF21379">
    <property type="entry name" value="Gp6-like_1st"/>
    <property type="match status" value="1"/>
</dbReference>
<proteinExistence type="predicted"/>